<proteinExistence type="predicted"/>
<dbReference type="EMBL" id="MF375456">
    <property type="protein sequence ID" value="ASZ72031.1"/>
    <property type="molecule type" value="Genomic_DNA"/>
</dbReference>
<sequence length="156" mass="17566">MIPPYRTPTTGDSEQIKAALTAALYLSSREDSKVDNRESSVSYNCDDPDYTVALITQNLVDAVIIDEAYLLCFAIVTPWYSKNRTTFVENMVLRIGPGSSFDRYIAVMEHLAEINHCDSLSAGGALARNSRALTRMYARYGYLLERHAPQFTKRRS</sequence>
<dbReference type="GeneID" id="54981738"/>
<organism evidence="1 2">
    <name type="scientific">Xanthomonas phage phi Xc10</name>
    <dbReference type="NCBI Taxonomy" id="2024237"/>
    <lineage>
        <taxon>Viruses</taxon>
        <taxon>Duplodnaviria</taxon>
        <taxon>Heunggongvirae</taxon>
        <taxon>Uroviricota</taxon>
        <taxon>Caudoviricetes</taxon>
        <taxon>Autographivirales</taxon>
        <taxon>Autonotataviridae</taxon>
        <taxon>Gujervirinae</taxon>
        <taxon>Pradovirus</taxon>
        <taxon>Pradovirus pagan</taxon>
        <taxon>Pradovirus Xc10</taxon>
    </lineage>
</organism>
<evidence type="ECO:0000313" key="1">
    <source>
        <dbReference type="EMBL" id="ASZ72031.1"/>
    </source>
</evidence>
<dbReference type="KEGG" id="vg:54981738"/>
<dbReference type="RefSeq" id="YP_009791555.1">
    <property type="nucleotide sequence ID" value="NC_047840.1"/>
</dbReference>
<dbReference type="Proteomes" id="UP000222265">
    <property type="component" value="Segment"/>
</dbReference>
<reference evidence="2" key="1">
    <citation type="submission" date="2017-06" db="EMBL/GenBank/DDBJ databases">
        <authorList>
            <person name="Cheng Y.T."/>
        </authorList>
    </citation>
    <scope>NUCLEOTIDE SEQUENCE [LARGE SCALE GENOMIC DNA]</scope>
</reference>
<name>A0A249XLH3_9CAUD</name>
<evidence type="ECO:0000313" key="2">
    <source>
        <dbReference type="Proteomes" id="UP000222265"/>
    </source>
</evidence>
<protein>
    <submittedName>
        <fullName evidence="1">Uncharacterized protein</fullName>
    </submittedName>
</protein>
<accession>A0A249XLH3</accession>
<keyword evidence="2" id="KW-1185">Reference proteome</keyword>